<feature type="compositionally biased region" description="Basic and acidic residues" evidence="1">
    <location>
        <begin position="1208"/>
        <end position="1222"/>
    </location>
</feature>
<feature type="region of interest" description="Disordered" evidence="1">
    <location>
        <begin position="553"/>
        <end position="580"/>
    </location>
</feature>
<feature type="compositionally biased region" description="Basic and acidic residues" evidence="1">
    <location>
        <begin position="866"/>
        <end position="877"/>
    </location>
</feature>
<feature type="region of interest" description="Disordered" evidence="1">
    <location>
        <begin position="325"/>
        <end position="357"/>
    </location>
</feature>
<name>A0A9P0F5A2_BEMTA</name>
<feature type="compositionally biased region" description="Basic and acidic residues" evidence="1">
    <location>
        <begin position="1152"/>
        <end position="1165"/>
    </location>
</feature>
<dbReference type="EMBL" id="OU963865">
    <property type="protein sequence ID" value="CAH0389547.1"/>
    <property type="molecule type" value="Genomic_DNA"/>
</dbReference>
<feature type="compositionally biased region" description="Low complexity" evidence="1">
    <location>
        <begin position="1223"/>
        <end position="1238"/>
    </location>
</feature>
<dbReference type="Proteomes" id="UP001152759">
    <property type="component" value="Chromosome 4"/>
</dbReference>
<feature type="region of interest" description="Disordered" evidence="1">
    <location>
        <begin position="916"/>
        <end position="997"/>
    </location>
</feature>
<feature type="compositionally biased region" description="Polar residues" evidence="1">
    <location>
        <begin position="245"/>
        <end position="261"/>
    </location>
</feature>
<feature type="compositionally biased region" description="Basic and acidic residues" evidence="1">
    <location>
        <begin position="10"/>
        <end position="31"/>
    </location>
</feature>
<feature type="compositionally biased region" description="Basic and acidic residues" evidence="1">
    <location>
        <begin position="790"/>
        <end position="814"/>
    </location>
</feature>
<feature type="region of interest" description="Disordered" evidence="1">
    <location>
        <begin position="602"/>
        <end position="644"/>
    </location>
</feature>
<evidence type="ECO:0000313" key="2">
    <source>
        <dbReference type="EMBL" id="CAH0389547.1"/>
    </source>
</evidence>
<feature type="compositionally biased region" description="Basic and acidic residues" evidence="1">
    <location>
        <begin position="824"/>
        <end position="838"/>
    </location>
</feature>
<feature type="compositionally biased region" description="Polar residues" evidence="1">
    <location>
        <begin position="141"/>
        <end position="153"/>
    </location>
</feature>
<feature type="compositionally biased region" description="Basic and acidic residues" evidence="1">
    <location>
        <begin position="693"/>
        <end position="754"/>
    </location>
</feature>
<sequence length="1762" mass="197447">MASMQMALHDPGKNRRSAEETEDETARKKFKSEDNMEKLCSNYSHYVNVFNELLMLTESQEPRVLRIFHRQVAVTKDCLDEYVDYMSKTVCKSVEFTPNEPSSEGISSDLVPYLSNNGGPVVCVPRVNLNEEKANLPILSRVTSESTSPSNTWRSKKSFRKERPGPAPSKLKLTVKNVEAHNEYQEPLHYALKRKVQPLSESGSSHSVQSLNLKEIETVQDFSVQLSGKSPQIKLFKVDSKHDSSNGSIEQPQMGTNPLKTTNEESCNKNDLNDNHLNLNSRTNRISSSSRTDDESIFLKPQKVVTEEITKSVNMCQDIFNSSSHCSGNKVTNRKMKKSVKQDSSLHSASDPKDNETCSIEPACGDARKEILSIDNSCSEKTSSRKSKSSALKSLSSSEISESNAVNNAVDKSKIPFLGNEESELFTENDSKDLAREKEDVPILLEVNAQKNYKTVELSTLKDGDCFSILHLNDIDSAPLTNLRSTPKSRISKLNRKHCHLNSGESNKGKAKSKTGEKVVEIGQSLLPEETVAQPEQIKEMKCEKIRKNRNSSFGILSPETKLPLPSFPQNSSSGNMTNEKNFLSDRLEHESAPLVTKNVEKCSSNVKDKPSNCSEEKKTKIESSGHGPCKRSRKKSDNLNAGNTLEKCSNDEWKVRAASPDNMILKIGKTQIDSAAVECKHRKIDEITTPDSKGRSCNDSVKIEKDHKKIDSQQKSDKSKISEKIKIKLREKSVKPSTSKNDKKIDLRSEGKKITSKTGIQPLTSNKKRKIDPAYGGKKITPEIAIKPETPKNEKKIDKKITSEKATKPDQEQAKTSYQTSENIRKMDLENVGKKITPETARLTPQKGLENTEKTIPTRSQIEGNKSETVKEEKTVSKSIACAGKMKSRRNTTDEEYQEILKHVEEVLESVVANVDASKESEPKKSALKQLEDELQISTSSSDASPSDSSKCTTCSSSDSSLLSIENNQSGHDDISTSQVKPSNEPKTNNSKAISLSLTNFQIPKIKCQPREHEVIGPKQTFNSVGEERIDVLKQVEPETHPRTERSLPPNAKAMNEKLKLSLKKRLKPKEKIQGSSNAVPPVSKTDKEVQEKTELKPAPSSIIKNCDSLNAAPSASIMNDPADDFISLTVSDEELDNLDVASSRYSSHLPDLEPKKSSQREKISSSLVAASSQISLSTEPGPPHSSCDGRNSSSENSTLARVKRSNSVDRKLNFSPERVDSGPSSSARSNSTSESSALFQEGSRLPRVERSRRVDRKLNFSPERVDSGPSSSTKSNPTSESSVPHRKRRDSNSTSSQLATQSNDLLYNPLFEIKQMERKSVLFSEQVKIITRLLCCSLLTAKHPPDIIQSETLARIGSFIRNQHDAEPSKYIKEIVNYANRPGSHDEGTKIGTLMYPLKIVVTNLMAWKYVEKDFSEVFSLYENFAVALDVDIFSNPPQIEPIKGKKYSGSWFAIAVIDVFTKNKKHNPCAKVMRRLNLYNLNRNKWKWSNTKDDENFHQCVLTRLFKALMERKEDKQEEKDGFENALKHLALLVITNSRDEQCESDLIEVLHLDINDMFVKFFEVKLFDECQKLSRTLPELILLKLDKSIWRGLVFAAVKASKTQKDEDYAVSLLQLAAEYEIYPHLLAKDVTKDLVVPVPLHLIQEEVKPYIEFYFRNRLVKIVHDESLEVLRNPEEASLTLKIEAFKIKTKYSLPFLNDSMQVEDKVATMQTNIIQILKNFGISANRTELGIVSVNYRSFLAYINSIPPDVVRALTV</sequence>
<evidence type="ECO:0000256" key="1">
    <source>
        <dbReference type="SAM" id="MobiDB-lite"/>
    </source>
</evidence>
<feature type="compositionally biased region" description="Low complexity" evidence="1">
    <location>
        <begin position="939"/>
        <end position="965"/>
    </location>
</feature>
<evidence type="ECO:0000313" key="3">
    <source>
        <dbReference type="Proteomes" id="UP001152759"/>
    </source>
</evidence>
<dbReference type="KEGG" id="btab:109042603"/>
<proteinExistence type="predicted"/>
<feature type="compositionally biased region" description="Polar residues" evidence="1">
    <location>
        <begin position="966"/>
        <end position="997"/>
    </location>
</feature>
<keyword evidence="3" id="KW-1185">Reference proteome</keyword>
<feature type="region of interest" description="Disordered" evidence="1">
    <location>
        <begin position="239"/>
        <end position="295"/>
    </location>
</feature>
<feature type="region of interest" description="Disordered" evidence="1">
    <location>
        <begin position="1144"/>
        <end position="1301"/>
    </location>
</feature>
<feature type="region of interest" description="Disordered" evidence="1">
    <location>
        <begin position="689"/>
        <end position="878"/>
    </location>
</feature>
<feature type="compositionally biased region" description="Low complexity" evidence="1">
    <location>
        <begin position="1269"/>
        <end position="1284"/>
    </location>
</feature>
<feature type="compositionally biased region" description="Low complexity" evidence="1">
    <location>
        <begin position="275"/>
        <end position="290"/>
    </location>
</feature>
<feature type="compositionally biased region" description="Basic and acidic residues" evidence="1">
    <location>
        <begin position="1246"/>
        <end position="1268"/>
    </location>
</feature>
<feature type="compositionally biased region" description="Basic and acidic residues" evidence="1">
    <location>
        <begin position="1035"/>
        <end position="1047"/>
    </location>
</feature>
<organism evidence="2 3">
    <name type="scientific">Bemisia tabaci</name>
    <name type="common">Sweetpotato whitefly</name>
    <name type="synonym">Aleurodes tabaci</name>
    <dbReference type="NCBI Taxonomy" id="7038"/>
    <lineage>
        <taxon>Eukaryota</taxon>
        <taxon>Metazoa</taxon>
        <taxon>Ecdysozoa</taxon>
        <taxon>Arthropoda</taxon>
        <taxon>Hexapoda</taxon>
        <taxon>Insecta</taxon>
        <taxon>Pterygota</taxon>
        <taxon>Neoptera</taxon>
        <taxon>Paraneoptera</taxon>
        <taxon>Hemiptera</taxon>
        <taxon>Sternorrhyncha</taxon>
        <taxon>Aleyrodoidea</taxon>
        <taxon>Aleyrodidae</taxon>
        <taxon>Aleyrodinae</taxon>
        <taxon>Bemisia</taxon>
    </lineage>
</organism>
<feature type="compositionally biased region" description="Polar residues" evidence="1">
    <location>
        <begin position="757"/>
        <end position="766"/>
    </location>
</feature>
<feature type="compositionally biased region" description="Low complexity" evidence="1">
    <location>
        <begin position="1166"/>
        <end position="1179"/>
    </location>
</feature>
<feature type="compositionally biased region" description="Basic and acidic residues" evidence="1">
    <location>
        <begin position="262"/>
        <end position="274"/>
    </location>
</feature>
<feature type="compositionally biased region" description="Polar residues" evidence="1">
    <location>
        <begin position="855"/>
        <end position="865"/>
    </location>
</feature>
<feature type="region of interest" description="Disordered" evidence="1">
    <location>
        <begin position="1035"/>
        <end position="1108"/>
    </location>
</feature>
<feature type="region of interest" description="Disordered" evidence="1">
    <location>
        <begin position="1"/>
        <end position="31"/>
    </location>
</feature>
<reference evidence="2" key="1">
    <citation type="submission" date="2021-12" db="EMBL/GenBank/DDBJ databases">
        <authorList>
            <person name="King R."/>
        </authorList>
    </citation>
    <scope>NUCLEOTIDE SEQUENCE</scope>
</reference>
<feature type="compositionally biased region" description="Polar residues" evidence="1">
    <location>
        <begin position="1190"/>
        <end position="1201"/>
    </location>
</feature>
<feature type="compositionally biased region" description="Basic and acidic residues" evidence="1">
    <location>
        <begin position="1086"/>
        <end position="1097"/>
    </location>
</feature>
<protein>
    <submittedName>
        <fullName evidence="2">Uncharacterized protein</fullName>
    </submittedName>
</protein>
<feature type="region of interest" description="Disordered" evidence="1">
    <location>
        <begin position="141"/>
        <end position="169"/>
    </location>
</feature>
<gene>
    <name evidence="2" type="ORF">BEMITA_LOCUS8362</name>
</gene>
<accession>A0A9P0F5A2</accession>
<feature type="compositionally biased region" description="Polar residues" evidence="1">
    <location>
        <begin position="568"/>
        <end position="580"/>
    </location>
</feature>
<feature type="compositionally biased region" description="Basic and acidic residues" evidence="1">
    <location>
        <begin position="607"/>
        <end position="624"/>
    </location>
</feature>